<dbReference type="AlphaFoldDB" id="A0AA37WGK8"/>
<reference evidence="3" key="1">
    <citation type="journal article" date="2014" name="Int. J. Syst. Evol. Microbiol.">
        <title>Complete genome sequence of Corynebacterium casei LMG S-19264T (=DSM 44701T), isolated from a smear-ripened cheese.</title>
        <authorList>
            <consortium name="US DOE Joint Genome Institute (JGI-PGF)"/>
            <person name="Walter F."/>
            <person name="Albersmeier A."/>
            <person name="Kalinowski J."/>
            <person name="Ruckert C."/>
        </authorList>
    </citation>
    <scope>NUCLEOTIDE SEQUENCE</scope>
    <source>
        <strain evidence="3">NBRC 110023</strain>
    </source>
</reference>
<dbReference type="GO" id="GO:0016787">
    <property type="term" value="F:hydrolase activity"/>
    <property type="evidence" value="ECO:0007669"/>
    <property type="project" value="InterPro"/>
</dbReference>
<dbReference type="Proteomes" id="UP001156601">
    <property type="component" value="Unassembled WGS sequence"/>
</dbReference>
<dbReference type="Gene3D" id="3.20.20.140">
    <property type="entry name" value="Metal-dependent hydrolases"/>
    <property type="match status" value="1"/>
</dbReference>
<dbReference type="InterPro" id="IPR032466">
    <property type="entry name" value="Metal_Hydrolase"/>
</dbReference>
<evidence type="ECO:0000313" key="3">
    <source>
        <dbReference type="EMBL" id="GLR70201.1"/>
    </source>
</evidence>
<accession>A0AA37WGK8</accession>
<dbReference type="RefSeq" id="WP_284216507.1">
    <property type="nucleotide sequence ID" value="NZ_BSOT01000005.1"/>
</dbReference>
<dbReference type="Pfam" id="PF04909">
    <property type="entry name" value="Amidohydro_2"/>
    <property type="match status" value="1"/>
</dbReference>
<sequence>MTIDFIDPHVHFFALATGEYAWLKPDNPPFWKDKNLIHNDYCESDLSVNAPLNLSAYVHVEAGFDNENSLKEAEYWLEKATLPMTAMIFADLRVSPERFRQSLMLALALNDAPQQERNAFCAKPITGIRHIFDDETCNILSSDNTDENFSLLDELGLLFELQMNMANSNDFSALMKVLEKYPSLRLSVNHAGGFNGAHNRISTKELDAWCQNMRHLCELNNAYVKVSGFEMQDRNYTIDHVKRSLDDTLNVAGEGNVMFASNFPLTLFSATYSSYWQLVIEAIDSMGLKRSTLIHDTAKRCYFG</sequence>
<dbReference type="SUPFAM" id="SSF51556">
    <property type="entry name" value="Metallo-dependent hydrolases"/>
    <property type="match status" value="1"/>
</dbReference>
<dbReference type="InterPro" id="IPR052350">
    <property type="entry name" value="Metallo-dep_Lactonases"/>
</dbReference>
<gene>
    <name evidence="3" type="ORF">GCM10007852_11090</name>
</gene>
<evidence type="ECO:0000313" key="4">
    <source>
        <dbReference type="Proteomes" id="UP001156601"/>
    </source>
</evidence>
<feature type="domain" description="Amidohydrolase-related" evidence="2">
    <location>
        <begin position="96"/>
        <end position="282"/>
    </location>
</feature>
<dbReference type="InterPro" id="IPR006680">
    <property type="entry name" value="Amidohydro-rel"/>
</dbReference>
<evidence type="ECO:0000256" key="1">
    <source>
        <dbReference type="ARBA" id="ARBA00038310"/>
    </source>
</evidence>
<dbReference type="EMBL" id="BSOT01000005">
    <property type="protein sequence ID" value="GLR70201.1"/>
    <property type="molecule type" value="Genomic_DNA"/>
</dbReference>
<dbReference type="PANTHER" id="PTHR43569">
    <property type="entry name" value="AMIDOHYDROLASE"/>
    <property type="match status" value="1"/>
</dbReference>
<keyword evidence="4" id="KW-1185">Reference proteome</keyword>
<dbReference type="PANTHER" id="PTHR43569:SF2">
    <property type="entry name" value="AMIDOHYDROLASE-RELATED DOMAIN-CONTAINING PROTEIN"/>
    <property type="match status" value="1"/>
</dbReference>
<comment type="similarity">
    <text evidence="1">Belongs to the metallo-dependent hydrolases superfamily.</text>
</comment>
<proteinExistence type="inferred from homology"/>
<name>A0AA37WGK8_9ALTE</name>
<reference evidence="3" key="2">
    <citation type="submission" date="2023-01" db="EMBL/GenBank/DDBJ databases">
        <title>Draft genome sequence of Agaribacter marinus strain NBRC 110023.</title>
        <authorList>
            <person name="Sun Q."/>
            <person name="Mori K."/>
        </authorList>
    </citation>
    <scope>NUCLEOTIDE SEQUENCE</scope>
    <source>
        <strain evidence="3">NBRC 110023</strain>
    </source>
</reference>
<comment type="caution">
    <text evidence="3">The sequence shown here is derived from an EMBL/GenBank/DDBJ whole genome shotgun (WGS) entry which is preliminary data.</text>
</comment>
<evidence type="ECO:0000259" key="2">
    <source>
        <dbReference type="Pfam" id="PF04909"/>
    </source>
</evidence>
<protein>
    <recommendedName>
        <fullName evidence="2">Amidohydrolase-related domain-containing protein</fullName>
    </recommendedName>
</protein>
<organism evidence="3 4">
    <name type="scientific">Agaribacter marinus</name>
    <dbReference type="NCBI Taxonomy" id="1431249"/>
    <lineage>
        <taxon>Bacteria</taxon>
        <taxon>Pseudomonadati</taxon>
        <taxon>Pseudomonadota</taxon>
        <taxon>Gammaproteobacteria</taxon>
        <taxon>Alteromonadales</taxon>
        <taxon>Alteromonadaceae</taxon>
        <taxon>Agaribacter</taxon>
    </lineage>
</organism>